<evidence type="ECO:0000313" key="2">
    <source>
        <dbReference type="EMBL" id="TDP96720.1"/>
    </source>
</evidence>
<keyword evidence="1" id="KW-1133">Transmembrane helix</keyword>
<sequence>MGVVEARTTKGTATGLSLMSWVLFAGSGPVAKAVMTAGWSPGAVTSARIAIAALVLVPTSRSPPRRSRGCRRAHR</sequence>
<feature type="transmembrane region" description="Helical" evidence="1">
    <location>
        <begin position="12"/>
        <end position="31"/>
    </location>
</feature>
<evidence type="ECO:0008006" key="4">
    <source>
        <dbReference type="Google" id="ProtNLM"/>
    </source>
</evidence>
<keyword evidence="1" id="KW-0472">Membrane</keyword>
<comment type="caution">
    <text evidence="2">The sequence shown here is derived from an EMBL/GenBank/DDBJ whole genome shotgun (WGS) entry which is preliminary data.</text>
</comment>
<accession>A0A4R6S9Y9</accession>
<protein>
    <recommendedName>
        <fullName evidence="4">EamA-like transporter family protein</fullName>
    </recommendedName>
</protein>
<evidence type="ECO:0000313" key="3">
    <source>
        <dbReference type="Proteomes" id="UP000295444"/>
    </source>
</evidence>
<keyword evidence="3" id="KW-1185">Reference proteome</keyword>
<proteinExistence type="predicted"/>
<dbReference type="EMBL" id="SNXZ01000004">
    <property type="protein sequence ID" value="TDP96720.1"/>
    <property type="molecule type" value="Genomic_DNA"/>
</dbReference>
<gene>
    <name evidence="2" type="ORF">EV186_104708</name>
</gene>
<keyword evidence="1" id="KW-0812">Transmembrane</keyword>
<dbReference type="AlphaFoldDB" id="A0A4R6S9Y9"/>
<dbReference type="RefSeq" id="WP_243754277.1">
    <property type="nucleotide sequence ID" value="NZ_SNXZ01000004.1"/>
</dbReference>
<dbReference type="Proteomes" id="UP000295444">
    <property type="component" value="Unassembled WGS sequence"/>
</dbReference>
<organism evidence="2 3">
    <name type="scientific">Labedaea rhizosphaerae</name>
    <dbReference type="NCBI Taxonomy" id="598644"/>
    <lineage>
        <taxon>Bacteria</taxon>
        <taxon>Bacillati</taxon>
        <taxon>Actinomycetota</taxon>
        <taxon>Actinomycetes</taxon>
        <taxon>Pseudonocardiales</taxon>
        <taxon>Pseudonocardiaceae</taxon>
        <taxon>Labedaea</taxon>
    </lineage>
</organism>
<name>A0A4R6S9Y9_LABRH</name>
<feature type="transmembrane region" description="Helical" evidence="1">
    <location>
        <begin position="37"/>
        <end position="57"/>
    </location>
</feature>
<evidence type="ECO:0000256" key="1">
    <source>
        <dbReference type="SAM" id="Phobius"/>
    </source>
</evidence>
<reference evidence="2 3" key="1">
    <citation type="submission" date="2019-03" db="EMBL/GenBank/DDBJ databases">
        <title>Genomic Encyclopedia of Type Strains, Phase IV (KMG-IV): sequencing the most valuable type-strain genomes for metagenomic binning, comparative biology and taxonomic classification.</title>
        <authorList>
            <person name="Goeker M."/>
        </authorList>
    </citation>
    <scope>NUCLEOTIDE SEQUENCE [LARGE SCALE GENOMIC DNA]</scope>
    <source>
        <strain evidence="2 3">DSM 45361</strain>
    </source>
</reference>